<dbReference type="PANTHER" id="PTHR45726:SF3">
    <property type="entry name" value="LEUKOTRIENE A-4 HYDROLASE"/>
    <property type="match status" value="1"/>
</dbReference>
<keyword evidence="2" id="KW-0862">Zinc</keyword>
<feature type="binding site" evidence="2">
    <location>
        <position position="328"/>
    </location>
    <ligand>
        <name>Zn(2+)</name>
        <dbReference type="ChEBI" id="CHEBI:29105"/>
        <note>catalytic</note>
    </ligand>
</feature>
<evidence type="ECO:0000256" key="1">
    <source>
        <dbReference type="PIRSR" id="PIRSR634015-1"/>
    </source>
</evidence>
<evidence type="ECO:0000313" key="5">
    <source>
        <dbReference type="EMBL" id="THU38509.1"/>
    </source>
</evidence>
<reference evidence="5 6" key="1">
    <citation type="submission" date="2019-04" db="EMBL/GenBank/DDBJ databases">
        <title>Niastella caeni sp. nov., isolated from activated sludge.</title>
        <authorList>
            <person name="Sheng M."/>
        </authorList>
    </citation>
    <scope>NUCLEOTIDE SEQUENCE [LARGE SCALE GENOMIC DNA]</scope>
    <source>
        <strain evidence="5 6">HX-2-15</strain>
    </source>
</reference>
<feature type="compositionally biased region" description="Polar residues" evidence="3">
    <location>
        <begin position="8"/>
        <end position="20"/>
    </location>
</feature>
<dbReference type="InterPro" id="IPR034015">
    <property type="entry name" value="M1_LTA4H"/>
</dbReference>
<evidence type="ECO:0000259" key="4">
    <source>
        <dbReference type="Pfam" id="PF01433"/>
    </source>
</evidence>
<dbReference type="AlphaFoldDB" id="A0A4S8HV15"/>
<dbReference type="PANTHER" id="PTHR45726">
    <property type="entry name" value="LEUKOTRIENE A-4 HYDROLASE"/>
    <property type="match status" value="1"/>
</dbReference>
<dbReference type="GO" id="GO:0008237">
    <property type="term" value="F:metallopeptidase activity"/>
    <property type="evidence" value="ECO:0007669"/>
    <property type="project" value="InterPro"/>
</dbReference>
<keyword evidence="2" id="KW-0479">Metal-binding</keyword>
<proteinExistence type="predicted"/>
<protein>
    <submittedName>
        <fullName evidence="5">M1 family metallopeptidase</fullName>
    </submittedName>
</protein>
<feature type="active site" description="Proton donor" evidence="1">
    <location>
        <position position="404"/>
    </location>
</feature>
<dbReference type="InterPro" id="IPR042097">
    <property type="entry name" value="Aminopeptidase_N-like_N_sf"/>
</dbReference>
<evidence type="ECO:0000256" key="3">
    <source>
        <dbReference type="SAM" id="MobiDB-lite"/>
    </source>
</evidence>
<dbReference type="SUPFAM" id="SSF63737">
    <property type="entry name" value="Leukotriene A4 hydrolase N-terminal domain"/>
    <property type="match status" value="1"/>
</dbReference>
<dbReference type="OrthoDB" id="100605at2"/>
<organism evidence="5 6">
    <name type="scientific">Niastella caeni</name>
    <dbReference type="NCBI Taxonomy" id="2569763"/>
    <lineage>
        <taxon>Bacteria</taxon>
        <taxon>Pseudomonadati</taxon>
        <taxon>Bacteroidota</taxon>
        <taxon>Chitinophagia</taxon>
        <taxon>Chitinophagales</taxon>
        <taxon>Chitinophagaceae</taxon>
        <taxon>Niastella</taxon>
    </lineage>
</organism>
<sequence>MLAAVNALAQSEPPNTPTRQDSLKGAANLATRTWWNVLHYNLTIQPDYLHKSISGKNVIRYKVLSAHPSPTMQIDLRLPLQIDSILFSNQKLPFRNEGDAWFVELPGHKKHAIQDITVYYSGQPKESKKAPWDGGFVWSYDSLQRPWISVACQLIGASVWYPCKVHLGDEPDSGMSVSVIVPDSLVAVSNGRLQDIMQNKDGTSTYRWSVVNPINNYGATLYIGKYVHIPSSFEGEKGNLDVDFWVLDYNKPKAAGYLHYEVGRTLKALEYWFGPYPFYEDGFKMVEAPYIGMEHQSAVAYGNQFTNGRNGFKNLSYWDKRVDRLIVHESAHEWFGNSITASDPADTWLQEGFTGYAEELAMRSFYGEQASREFFIARSAKGTGDKNPVISRYGIFANAGDDMYLKGWILIHMIKTIINNDPVFEKILKDMNRRFYHQVVTSKQIEDYISKVAKMNLSKVFDQYLRTPQVPVFEYKVFDNQFHYRFSNCLPDFTMPIKTSLTKEKWIHPTSSWQKMKVNGVSSQDSLIIEKDFYVKVKKVG</sequence>
<dbReference type="Proteomes" id="UP000306918">
    <property type="component" value="Unassembled WGS sequence"/>
</dbReference>
<dbReference type="Pfam" id="PF01433">
    <property type="entry name" value="Peptidase_M1"/>
    <property type="match status" value="1"/>
</dbReference>
<feature type="binding site" evidence="2">
    <location>
        <position position="332"/>
    </location>
    <ligand>
        <name>Zn(2+)</name>
        <dbReference type="ChEBI" id="CHEBI:29105"/>
        <note>catalytic</note>
    </ligand>
</feature>
<keyword evidence="6" id="KW-1185">Reference proteome</keyword>
<dbReference type="InterPro" id="IPR014782">
    <property type="entry name" value="Peptidase_M1_dom"/>
</dbReference>
<comment type="cofactor">
    <cofactor evidence="2">
        <name>Zn(2+)</name>
        <dbReference type="ChEBI" id="CHEBI:29105"/>
    </cofactor>
    <text evidence="2">Binds 1 zinc ion per subunit.</text>
</comment>
<evidence type="ECO:0000313" key="6">
    <source>
        <dbReference type="Proteomes" id="UP000306918"/>
    </source>
</evidence>
<feature type="binding site" evidence="2">
    <location>
        <position position="351"/>
    </location>
    <ligand>
        <name>Zn(2+)</name>
        <dbReference type="ChEBI" id="CHEBI:29105"/>
        <note>catalytic</note>
    </ligand>
</feature>
<dbReference type="SUPFAM" id="SSF55486">
    <property type="entry name" value="Metalloproteases ('zincins'), catalytic domain"/>
    <property type="match status" value="1"/>
</dbReference>
<evidence type="ECO:0000256" key="2">
    <source>
        <dbReference type="PIRSR" id="PIRSR634015-3"/>
    </source>
</evidence>
<dbReference type="CDD" id="cd09603">
    <property type="entry name" value="M1_APN_like"/>
    <property type="match status" value="1"/>
</dbReference>
<comment type="caution">
    <text evidence="5">The sequence shown here is derived from an EMBL/GenBank/DDBJ whole genome shotgun (WGS) entry which is preliminary data.</text>
</comment>
<dbReference type="Gene3D" id="1.10.390.10">
    <property type="entry name" value="Neutral Protease Domain 2"/>
    <property type="match status" value="1"/>
</dbReference>
<name>A0A4S8HV15_9BACT</name>
<feature type="region of interest" description="Disordered" evidence="3">
    <location>
        <begin position="1"/>
        <end position="23"/>
    </location>
</feature>
<dbReference type="Gene3D" id="2.60.40.1730">
    <property type="entry name" value="tricorn interacting facor f3 domain"/>
    <property type="match status" value="1"/>
</dbReference>
<feature type="active site" description="Proton acceptor" evidence="1">
    <location>
        <position position="329"/>
    </location>
</feature>
<dbReference type="EMBL" id="STFF01000004">
    <property type="protein sequence ID" value="THU38509.1"/>
    <property type="molecule type" value="Genomic_DNA"/>
</dbReference>
<feature type="domain" description="Peptidase M1 membrane alanine aminopeptidase" evidence="4">
    <location>
        <begin position="274"/>
        <end position="464"/>
    </location>
</feature>
<dbReference type="GO" id="GO:0008270">
    <property type="term" value="F:zinc ion binding"/>
    <property type="evidence" value="ECO:0007669"/>
    <property type="project" value="InterPro"/>
</dbReference>
<dbReference type="InterPro" id="IPR027268">
    <property type="entry name" value="Peptidase_M4/M1_CTD_sf"/>
</dbReference>
<accession>A0A4S8HV15</accession>
<gene>
    <name evidence="5" type="ORF">FAM09_15835</name>
</gene>